<name>A0A6N0NSK3_9CREN</name>
<evidence type="ECO:0000313" key="1">
    <source>
        <dbReference type="EMBL" id="QKQ99164.1"/>
    </source>
</evidence>
<organism evidence="1 2">
    <name type="scientific">Metallosphaera tengchongensis</name>
    <dbReference type="NCBI Taxonomy" id="1532350"/>
    <lineage>
        <taxon>Archaea</taxon>
        <taxon>Thermoproteota</taxon>
        <taxon>Thermoprotei</taxon>
        <taxon>Sulfolobales</taxon>
        <taxon>Sulfolobaceae</taxon>
        <taxon>Metallosphaera</taxon>
    </lineage>
</organism>
<dbReference type="EMBL" id="CP049074">
    <property type="protein sequence ID" value="QKQ99164.1"/>
    <property type="molecule type" value="Genomic_DNA"/>
</dbReference>
<dbReference type="KEGG" id="mten:GWK48_01040"/>
<reference evidence="1 2" key="1">
    <citation type="submission" date="2020-02" db="EMBL/GenBank/DDBJ databases">
        <title>Comparative genome analysis reveals the metabolism and evolution of the thermophilic archaeal genus Metallosphaera.</title>
        <authorList>
            <person name="Jiang C."/>
        </authorList>
    </citation>
    <scope>NUCLEOTIDE SEQUENCE [LARGE SCALE GENOMIC DNA]</scope>
    <source>
        <strain evidence="1 2">Ric-A</strain>
    </source>
</reference>
<dbReference type="Proteomes" id="UP000509301">
    <property type="component" value="Chromosome"/>
</dbReference>
<dbReference type="OrthoDB" id="34139at2157"/>
<proteinExistence type="predicted"/>
<dbReference type="GeneID" id="55640488"/>
<dbReference type="AlphaFoldDB" id="A0A6N0NSK3"/>
<sequence>MDSRFHDKIARKFLPEDVESEVKVGNSRLDFRFNNKWIEVKGSVS</sequence>
<protein>
    <submittedName>
        <fullName evidence="1">Uncharacterized protein</fullName>
    </submittedName>
</protein>
<evidence type="ECO:0000313" key="2">
    <source>
        <dbReference type="Proteomes" id="UP000509301"/>
    </source>
</evidence>
<accession>A0A6N0NSK3</accession>
<dbReference type="RefSeq" id="WP_174628797.1">
    <property type="nucleotide sequence ID" value="NZ_CP049074.1"/>
</dbReference>
<gene>
    <name evidence="1" type="ORF">GWK48_01040</name>
</gene>
<keyword evidence="2" id="KW-1185">Reference proteome</keyword>